<dbReference type="AlphaFoldDB" id="A0A0A9DYZ4"/>
<evidence type="ECO:0000256" key="1">
    <source>
        <dbReference type="SAM" id="MobiDB-lite"/>
    </source>
</evidence>
<reference evidence="2" key="1">
    <citation type="submission" date="2014-09" db="EMBL/GenBank/DDBJ databases">
        <authorList>
            <person name="Magalhaes I.L.F."/>
            <person name="Oliveira U."/>
            <person name="Santos F.R."/>
            <person name="Vidigal T.H.D.A."/>
            <person name="Brescovit A.D."/>
            <person name="Santos A.J."/>
        </authorList>
    </citation>
    <scope>NUCLEOTIDE SEQUENCE</scope>
    <source>
        <tissue evidence="2">Shoot tissue taken approximately 20 cm above the soil surface</tissue>
    </source>
</reference>
<dbReference type="EMBL" id="GBRH01208928">
    <property type="protein sequence ID" value="JAD88967.1"/>
    <property type="molecule type" value="Transcribed_RNA"/>
</dbReference>
<name>A0A0A9DYZ4_ARUDO</name>
<feature type="region of interest" description="Disordered" evidence="1">
    <location>
        <begin position="1"/>
        <end position="26"/>
    </location>
</feature>
<protein>
    <submittedName>
        <fullName evidence="2">Uncharacterized protein</fullName>
    </submittedName>
</protein>
<reference evidence="2" key="2">
    <citation type="journal article" date="2015" name="Data Brief">
        <title>Shoot transcriptome of the giant reed, Arundo donax.</title>
        <authorList>
            <person name="Barrero R.A."/>
            <person name="Guerrero F.D."/>
            <person name="Moolhuijzen P."/>
            <person name="Goolsby J.A."/>
            <person name="Tidwell J."/>
            <person name="Bellgard S.E."/>
            <person name="Bellgard M.I."/>
        </authorList>
    </citation>
    <scope>NUCLEOTIDE SEQUENCE</scope>
    <source>
        <tissue evidence="2">Shoot tissue taken approximately 20 cm above the soil surface</tissue>
    </source>
</reference>
<organism evidence="2">
    <name type="scientific">Arundo donax</name>
    <name type="common">Giant reed</name>
    <name type="synonym">Donax arundinaceus</name>
    <dbReference type="NCBI Taxonomy" id="35708"/>
    <lineage>
        <taxon>Eukaryota</taxon>
        <taxon>Viridiplantae</taxon>
        <taxon>Streptophyta</taxon>
        <taxon>Embryophyta</taxon>
        <taxon>Tracheophyta</taxon>
        <taxon>Spermatophyta</taxon>
        <taxon>Magnoliopsida</taxon>
        <taxon>Liliopsida</taxon>
        <taxon>Poales</taxon>
        <taxon>Poaceae</taxon>
        <taxon>PACMAD clade</taxon>
        <taxon>Arundinoideae</taxon>
        <taxon>Arundineae</taxon>
        <taxon>Arundo</taxon>
    </lineage>
</organism>
<dbReference type="PROSITE" id="PS51257">
    <property type="entry name" value="PROKAR_LIPOPROTEIN"/>
    <property type="match status" value="1"/>
</dbReference>
<proteinExistence type="predicted"/>
<sequence>MGPASRCECPTAPPHSSSSSSCSGPIAASPVRLGCSGF</sequence>
<feature type="compositionally biased region" description="Low complexity" evidence="1">
    <location>
        <begin position="14"/>
        <end position="26"/>
    </location>
</feature>
<accession>A0A0A9DYZ4</accession>
<evidence type="ECO:0000313" key="2">
    <source>
        <dbReference type="EMBL" id="JAD88967.1"/>
    </source>
</evidence>